<gene>
    <name evidence="1" type="ORF">SAMN02982927_03049</name>
</gene>
<dbReference type="InterPro" id="IPR024524">
    <property type="entry name" value="DUF3800"/>
</dbReference>
<dbReference type="Pfam" id="PF12686">
    <property type="entry name" value="DUF3800"/>
    <property type="match status" value="1"/>
</dbReference>
<sequence>MSHLFNTFHTQEIHVFFDESGKESDRPNLLGSLSIPKKIYEQKEIQCMNESLRANQFKIHWKNYNGNSFVKEKIVELIDLFIQYEEYIKFNVINYHYGFLKDQQSFTKQDRDIAIYSKFPERLIYGLIRGYGSETHIVANIFIDKSTEYEKLKLDETLISTLNSQSLYRGEKFYAQDCEMLPKNSEIGLELIDVLLGIIRTIIINPQITEMSSKIKQAKVSLTTELLKNTKLIQTLSGLKYFEWRGNPRLTQIDFLDYIHAFLIRQTY</sequence>
<evidence type="ECO:0000313" key="1">
    <source>
        <dbReference type="EMBL" id="SFG87111.1"/>
    </source>
</evidence>
<protein>
    <recommendedName>
        <fullName evidence="3">DUF3800 domain-containing protein</fullName>
    </recommendedName>
</protein>
<dbReference type="AlphaFoldDB" id="A0A1I2VIT4"/>
<dbReference type="OrthoDB" id="2567918at2"/>
<evidence type="ECO:0008006" key="3">
    <source>
        <dbReference type="Google" id="ProtNLM"/>
    </source>
</evidence>
<accession>A0A1I2VIT4</accession>
<name>A0A1I2VIT4_9BACL</name>
<dbReference type="Proteomes" id="UP000198752">
    <property type="component" value="Unassembled WGS sequence"/>
</dbReference>
<evidence type="ECO:0000313" key="2">
    <source>
        <dbReference type="Proteomes" id="UP000198752"/>
    </source>
</evidence>
<dbReference type="RefSeq" id="WP_093674433.1">
    <property type="nucleotide sequence ID" value="NZ_FOOY01000026.1"/>
</dbReference>
<dbReference type="EMBL" id="FOOY01000026">
    <property type="protein sequence ID" value="SFG87111.1"/>
    <property type="molecule type" value="Genomic_DNA"/>
</dbReference>
<proteinExistence type="predicted"/>
<reference evidence="2" key="1">
    <citation type="submission" date="2016-10" db="EMBL/GenBank/DDBJ databases">
        <authorList>
            <person name="Varghese N."/>
            <person name="Submissions S."/>
        </authorList>
    </citation>
    <scope>NUCLEOTIDE SEQUENCE [LARGE SCALE GENOMIC DNA]</scope>
    <source>
        <strain evidence="2">ATCC 700379</strain>
    </source>
</reference>
<keyword evidence="2" id="KW-1185">Reference proteome</keyword>
<organism evidence="1 2">
    <name type="scientific">Sporolactobacillus nakayamae</name>
    <dbReference type="NCBI Taxonomy" id="269670"/>
    <lineage>
        <taxon>Bacteria</taxon>
        <taxon>Bacillati</taxon>
        <taxon>Bacillota</taxon>
        <taxon>Bacilli</taxon>
        <taxon>Bacillales</taxon>
        <taxon>Sporolactobacillaceae</taxon>
        <taxon>Sporolactobacillus</taxon>
    </lineage>
</organism>